<evidence type="ECO:0008006" key="3">
    <source>
        <dbReference type="Google" id="ProtNLM"/>
    </source>
</evidence>
<dbReference type="AlphaFoldDB" id="A0A0H4VQ91"/>
<proteinExistence type="predicted"/>
<dbReference type="PATRIC" id="fig|1379910.4.peg.2181"/>
<reference evidence="1 2" key="1">
    <citation type="submission" date="2015-01" db="EMBL/GenBank/DDBJ databases">
        <title>Rufibacter sp./DG31D/ whole genome sequencing.</title>
        <authorList>
            <person name="Kim M.K."/>
            <person name="Srinivasan S."/>
            <person name="Lee J.-J."/>
        </authorList>
    </citation>
    <scope>NUCLEOTIDE SEQUENCE [LARGE SCALE GENOMIC DNA]</scope>
    <source>
        <strain evidence="1 2">DG31D</strain>
    </source>
</reference>
<dbReference type="RefSeq" id="WP_048920836.1">
    <property type="nucleotide sequence ID" value="NZ_CP010777.1"/>
</dbReference>
<dbReference type="EMBL" id="CP010777">
    <property type="protein sequence ID" value="AKQ45909.1"/>
    <property type="molecule type" value="Genomic_DNA"/>
</dbReference>
<organism evidence="1 2">
    <name type="scientific">Rufibacter radiotolerans</name>
    <dbReference type="NCBI Taxonomy" id="1379910"/>
    <lineage>
        <taxon>Bacteria</taxon>
        <taxon>Pseudomonadati</taxon>
        <taxon>Bacteroidota</taxon>
        <taxon>Cytophagia</taxon>
        <taxon>Cytophagales</taxon>
        <taxon>Hymenobacteraceae</taxon>
        <taxon>Rufibacter</taxon>
    </lineage>
</organism>
<evidence type="ECO:0000313" key="1">
    <source>
        <dbReference type="EMBL" id="AKQ45909.1"/>
    </source>
</evidence>
<keyword evidence="2" id="KW-1185">Reference proteome</keyword>
<name>A0A0H4VQ91_9BACT</name>
<dbReference type="KEGG" id="ruf:TH63_10055"/>
<gene>
    <name evidence="1" type="ORF">TH63_10055</name>
</gene>
<sequence>MVFRTEVSLAQVCPSCLSVVRKTMVPGAVPQKAVPMREVMSIIQIGMTGTRAGDKFEVIGRIQYFFLEGYRNHWFVLYESGLTGWLGDWAGNYCFFQESSYTGHSPVGSLCIGDTATIGAVILSIEVKDKVKQIFWEGEVPEQGLQELGFASIELFRTDGQMGILQVTNSRVPHAYLGSYVELNEMSLQGTRTHDEWL</sequence>
<protein>
    <recommendedName>
        <fullName evidence="3">DUF4178 domain-containing protein</fullName>
    </recommendedName>
</protein>
<dbReference type="Proteomes" id="UP000036458">
    <property type="component" value="Chromosome"/>
</dbReference>
<dbReference type="STRING" id="1379910.TH63_10055"/>
<evidence type="ECO:0000313" key="2">
    <source>
        <dbReference type="Proteomes" id="UP000036458"/>
    </source>
</evidence>
<accession>A0A0H4VQ91</accession>